<dbReference type="NCBIfam" id="TIGR02837">
    <property type="entry name" value="spore_II_R"/>
    <property type="match status" value="1"/>
</dbReference>
<dbReference type="OrthoDB" id="9793324at2"/>
<dbReference type="EMBL" id="NOJZ02000021">
    <property type="protein sequence ID" value="RDY22997.1"/>
    <property type="molecule type" value="Genomic_DNA"/>
</dbReference>
<accession>A0A371IR86</accession>
<proteinExistence type="predicted"/>
<comment type="caution">
    <text evidence="1">The sequence shown here is derived from an EMBL/GenBank/DDBJ whole genome shotgun (WGS) entry which is preliminary data.</text>
</comment>
<keyword evidence="2" id="KW-1185">Reference proteome</keyword>
<evidence type="ECO:0000313" key="1">
    <source>
        <dbReference type="EMBL" id="RDY22997.1"/>
    </source>
</evidence>
<dbReference type="RefSeq" id="WP_095406719.1">
    <property type="nucleotide sequence ID" value="NZ_NOJZ02000021.1"/>
</dbReference>
<dbReference type="InterPro" id="IPR014202">
    <property type="entry name" value="Spore_II_R"/>
</dbReference>
<reference evidence="1 2" key="1">
    <citation type="journal article" date="2017" name="Genome Announc.">
        <title>Draft Genome Sequence of Romboutsia maritimum sp. nov. Strain CCRI-22766(T), Isolated from Coastal Estuarine Mud.</title>
        <authorList>
            <person name="Maheux A.F."/>
            <person name="Boudreau D.K."/>
            <person name="Berube E."/>
            <person name="Boissinot M."/>
            <person name="Raymond F."/>
            <person name="Brodeur S."/>
            <person name="Corbeil J."/>
            <person name="Brightwell G."/>
            <person name="Broda D."/>
            <person name="Omar R.F."/>
            <person name="Bergeron M.G."/>
        </authorList>
    </citation>
    <scope>NUCLEOTIDE SEQUENCE [LARGE SCALE GENOMIC DNA]</scope>
    <source>
        <strain evidence="1 2">CCRI-22766</strain>
    </source>
</reference>
<protein>
    <submittedName>
        <fullName evidence="1">Stage II sporulation protein R</fullName>
    </submittedName>
</protein>
<dbReference type="Proteomes" id="UP000243494">
    <property type="component" value="Unassembled WGS sequence"/>
</dbReference>
<gene>
    <name evidence="1" type="primary">spoIIR</name>
    <name evidence="1" type="ORF">CHF27_010420</name>
</gene>
<evidence type="ECO:0000313" key="2">
    <source>
        <dbReference type="Proteomes" id="UP000243494"/>
    </source>
</evidence>
<organism evidence="1 2">
    <name type="scientific">Romboutsia maritimum</name>
    <dbReference type="NCBI Taxonomy" id="2020948"/>
    <lineage>
        <taxon>Bacteria</taxon>
        <taxon>Bacillati</taxon>
        <taxon>Bacillota</taxon>
        <taxon>Clostridia</taxon>
        <taxon>Peptostreptococcales</taxon>
        <taxon>Peptostreptococcaceae</taxon>
        <taxon>Romboutsia</taxon>
    </lineage>
</organism>
<name>A0A371IR86_9FIRM</name>
<sequence>MKRIKIRLTVLILSLISVLSIMTICVNSEVKKIDDISSNYKDKLIRFHVIANSDSEEDQELKLKVRDEVIKYLQPKLSKSSSIKESETIIKHEYDNLEKISKNIISENGYNYDVKVGIKYSNFPTKQYSNIVLPSGEYKALKIVIGKGEGKNWWCVMFPPLCFVDENNGVIDKATDEKLKSVLTKEEYDLISQKTSKQSSKIKIKFKIVEIIKEIF</sequence>
<dbReference type="Pfam" id="PF09551">
    <property type="entry name" value="Spore_II_R"/>
    <property type="match status" value="1"/>
</dbReference>
<dbReference type="AlphaFoldDB" id="A0A371IR86"/>